<accession>A0ABD1JH89</accession>
<dbReference type="InterPro" id="IPR012317">
    <property type="entry name" value="Poly(ADP-ribose)pol_cat_dom"/>
</dbReference>
<name>A0ABD1JH89_9TELE</name>
<evidence type="ECO:0000256" key="5">
    <source>
        <dbReference type="SAM" id="Phobius"/>
    </source>
</evidence>
<comment type="caution">
    <text evidence="8">The sequence shown here is derived from an EMBL/GenBank/DDBJ whole genome shotgun (WGS) entry which is preliminary data.</text>
</comment>
<dbReference type="GO" id="GO:0003950">
    <property type="term" value="F:NAD+ poly-ADP-ribosyltransferase activity"/>
    <property type="evidence" value="ECO:0007669"/>
    <property type="project" value="UniProtKB-UniRule"/>
</dbReference>
<evidence type="ECO:0000313" key="8">
    <source>
        <dbReference type="EMBL" id="KAL2086139.1"/>
    </source>
</evidence>
<dbReference type="Gene3D" id="3.30.720.50">
    <property type="match status" value="1"/>
</dbReference>
<dbReference type="CDD" id="cd01439">
    <property type="entry name" value="TCCD_inducible_PARP_like"/>
    <property type="match status" value="1"/>
</dbReference>
<keyword evidence="5" id="KW-1133">Transmembrane helix</keyword>
<dbReference type="PANTHER" id="PTHR45740">
    <property type="entry name" value="POLY [ADP-RIBOSE] POLYMERASE"/>
    <property type="match status" value="1"/>
</dbReference>
<keyword evidence="2" id="KW-0539">Nucleus</keyword>
<keyword evidence="4" id="KW-0520">NAD</keyword>
<feature type="transmembrane region" description="Helical" evidence="5">
    <location>
        <begin position="12"/>
        <end position="33"/>
    </location>
</feature>
<evidence type="ECO:0000256" key="4">
    <source>
        <dbReference type="RuleBase" id="RU362114"/>
    </source>
</evidence>
<evidence type="ECO:0000256" key="2">
    <source>
        <dbReference type="ARBA" id="ARBA00023242"/>
    </source>
</evidence>
<dbReference type="PROSITE" id="PS50918">
    <property type="entry name" value="WWE"/>
    <property type="match status" value="1"/>
</dbReference>
<dbReference type="EC" id="2.4.2.-" evidence="4"/>
<dbReference type="Pfam" id="PF02825">
    <property type="entry name" value="WWE"/>
    <property type="match status" value="1"/>
</dbReference>
<dbReference type="SUPFAM" id="SSF117839">
    <property type="entry name" value="WWE domain"/>
    <property type="match status" value="1"/>
</dbReference>
<keyword evidence="9" id="KW-1185">Reference proteome</keyword>
<evidence type="ECO:0000256" key="3">
    <source>
        <dbReference type="ARBA" id="ARBA00024347"/>
    </source>
</evidence>
<dbReference type="GO" id="GO:0005634">
    <property type="term" value="C:nucleus"/>
    <property type="evidence" value="ECO:0007669"/>
    <property type="project" value="UniProtKB-SubCell"/>
</dbReference>
<keyword evidence="4" id="KW-0808">Transferase</keyword>
<dbReference type="SUPFAM" id="SSF56399">
    <property type="entry name" value="ADP-ribosylation"/>
    <property type="match status" value="1"/>
</dbReference>
<feature type="domain" description="WWE" evidence="6">
    <location>
        <begin position="53"/>
        <end position="137"/>
    </location>
</feature>
<dbReference type="InterPro" id="IPR051712">
    <property type="entry name" value="ARTD-AVP"/>
</dbReference>
<dbReference type="Proteomes" id="UP001591681">
    <property type="component" value="Unassembled WGS sequence"/>
</dbReference>
<sequence>MLLSANENAGIIIVIIIIRFLLLLLVVVVVCLWSTGDAMLASACESAGDMEENEVEDMDTSEPDWAWFYLAECGHWHLFGTDPFPGASVNSQMIEQSYQKNRYGYMEFHTHKYAYRIDFTGMKQTNLTTGKQRAVKRAVQSVTSCRSVCDSPAVSLPYHWEAVNSDEPYQLIPLMQDSHEYREVKGLYDRSMANPIRSILRIQNTDLWEFFCRKRAQLKRVKRGADVAERMLFHGTDAYNVPAICTFNFDWRIAGTHGCVYGKGSYFARDAKYSSKYCRIPHTSPPSSPSAGRPYHCMFLARVLVGDCTLGSSVLVTPPSKDGTFANRFDSCVDDQRNPKIFVVFDSNQIYPEYLIQFYD</sequence>
<dbReference type="PANTHER" id="PTHR45740:SF4">
    <property type="entry name" value="PROTEIN MONO-ADP-RIBOSYLTRANSFERASE PARP11"/>
    <property type="match status" value="1"/>
</dbReference>
<dbReference type="EMBL" id="JBHFQA010000015">
    <property type="protein sequence ID" value="KAL2086139.1"/>
    <property type="molecule type" value="Genomic_DNA"/>
</dbReference>
<dbReference type="Pfam" id="PF00644">
    <property type="entry name" value="PARP"/>
    <property type="match status" value="1"/>
</dbReference>
<feature type="domain" description="PARP catalytic" evidence="7">
    <location>
        <begin position="156"/>
        <end position="360"/>
    </location>
</feature>
<proteinExistence type="inferred from homology"/>
<dbReference type="InterPro" id="IPR037197">
    <property type="entry name" value="WWE_dom_sf"/>
</dbReference>
<dbReference type="PROSITE" id="PS51059">
    <property type="entry name" value="PARP_CATALYTIC"/>
    <property type="match status" value="1"/>
</dbReference>
<reference evidence="8 9" key="1">
    <citation type="submission" date="2024-09" db="EMBL/GenBank/DDBJ databases">
        <title>A chromosome-level genome assembly of Gray's grenadier anchovy, Coilia grayii.</title>
        <authorList>
            <person name="Fu Z."/>
        </authorList>
    </citation>
    <scope>NUCLEOTIDE SEQUENCE [LARGE SCALE GENOMIC DNA]</scope>
    <source>
        <strain evidence="8">G4</strain>
        <tissue evidence="8">Muscle</tissue>
    </source>
</reference>
<dbReference type="AlphaFoldDB" id="A0ABD1JH89"/>
<keyword evidence="4" id="KW-0328">Glycosyltransferase</keyword>
<protein>
    <recommendedName>
        <fullName evidence="4">Poly [ADP-ribose] polymerase</fullName>
        <shortName evidence="4">PARP</shortName>
        <ecNumber evidence="4">2.4.2.-</ecNumber>
    </recommendedName>
</protein>
<comment type="similarity">
    <text evidence="3">Belongs to the ARTD/PARP family.</text>
</comment>
<evidence type="ECO:0000259" key="7">
    <source>
        <dbReference type="PROSITE" id="PS51059"/>
    </source>
</evidence>
<dbReference type="InterPro" id="IPR004170">
    <property type="entry name" value="WWE_dom"/>
</dbReference>
<evidence type="ECO:0000256" key="1">
    <source>
        <dbReference type="ARBA" id="ARBA00004123"/>
    </source>
</evidence>
<dbReference type="Gene3D" id="3.90.228.10">
    <property type="match status" value="1"/>
</dbReference>
<keyword evidence="5" id="KW-0812">Transmembrane</keyword>
<keyword evidence="5" id="KW-0472">Membrane</keyword>
<evidence type="ECO:0000259" key="6">
    <source>
        <dbReference type="PROSITE" id="PS50918"/>
    </source>
</evidence>
<gene>
    <name evidence="8" type="ORF">ACEWY4_017198</name>
</gene>
<evidence type="ECO:0000313" key="9">
    <source>
        <dbReference type="Proteomes" id="UP001591681"/>
    </source>
</evidence>
<comment type="subcellular location">
    <subcellularLocation>
        <location evidence="1">Nucleus</location>
    </subcellularLocation>
</comment>
<organism evidence="8 9">
    <name type="scientific">Coilia grayii</name>
    <name type="common">Gray's grenadier anchovy</name>
    <dbReference type="NCBI Taxonomy" id="363190"/>
    <lineage>
        <taxon>Eukaryota</taxon>
        <taxon>Metazoa</taxon>
        <taxon>Chordata</taxon>
        <taxon>Craniata</taxon>
        <taxon>Vertebrata</taxon>
        <taxon>Euteleostomi</taxon>
        <taxon>Actinopterygii</taxon>
        <taxon>Neopterygii</taxon>
        <taxon>Teleostei</taxon>
        <taxon>Clupei</taxon>
        <taxon>Clupeiformes</taxon>
        <taxon>Clupeoidei</taxon>
        <taxon>Engraulidae</taxon>
        <taxon>Coilinae</taxon>
        <taxon>Coilia</taxon>
    </lineage>
</organism>